<sequence>MYTKCILKCLSEPMREQSERRTAKQKAPLKRGRLYVRRTAGLDERRQAMLKLDSALSIE</sequence>
<evidence type="ECO:0000313" key="2">
    <source>
        <dbReference type="Proteomes" id="UP000029015"/>
    </source>
</evidence>
<dbReference type="AlphaFoldDB" id="A0A086Z1M9"/>
<comment type="caution">
    <text evidence="1">The sequence shown here is derived from an EMBL/GenBank/DDBJ whole genome shotgun (WGS) entry which is preliminary data.</text>
</comment>
<protein>
    <submittedName>
        <fullName evidence="1">Uncharacterized protein</fullName>
    </submittedName>
</protein>
<reference evidence="1 2" key="1">
    <citation type="submission" date="2014-03" db="EMBL/GenBank/DDBJ databases">
        <title>Genomics of Bifidobacteria.</title>
        <authorList>
            <person name="Ventura M."/>
            <person name="Milani C."/>
            <person name="Lugli G.A."/>
        </authorList>
    </citation>
    <scope>NUCLEOTIDE SEQUENCE [LARGE SCALE GENOMIC DNA]</scope>
    <source>
        <strain evidence="1 2">DSM 22766</strain>
    </source>
</reference>
<organism evidence="1 2">
    <name type="scientific">Bifidobacterium actinocoloniiforme DSM 22766</name>
    <dbReference type="NCBI Taxonomy" id="1437605"/>
    <lineage>
        <taxon>Bacteria</taxon>
        <taxon>Bacillati</taxon>
        <taxon>Actinomycetota</taxon>
        <taxon>Actinomycetes</taxon>
        <taxon>Bifidobacteriales</taxon>
        <taxon>Bifidobacteriaceae</taxon>
        <taxon>Bifidobacterium</taxon>
    </lineage>
</organism>
<dbReference type="Proteomes" id="UP000029015">
    <property type="component" value="Unassembled WGS sequence"/>
</dbReference>
<proteinExistence type="predicted"/>
<dbReference type="EMBL" id="JGYK01000001">
    <property type="protein sequence ID" value="KFI40429.1"/>
    <property type="molecule type" value="Genomic_DNA"/>
</dbReference>
<name>A0A086Z1M9_9BIFI</name>
<evidence type="ECO:0000313" key="1">
    <source>
        <dbReference type="EMBL" id="KFI40429.1"/>
    </source>
</evidence>
<accession>A0A086Z1M9</accession>
<gene>
    <name evidence="1" type="ORF">BACT_1133</name>
</gene>
<keyword evidence="2" id="KW-1185">Reference proteome</keyword>